<name>A0A5P1X0M4_9LACO</name>
<organism evidence="3 4">
    <name type="scientific">Paucilactobacillus nenjiangensis</name>
    <dbReference type="NCBI Taxonomy" id="1296540"/>
    <lineage>
        <taxon>Bacteria</taxon>
        <taxon>Bacillati</taxon>
        <taxon>Bacillota</taxon>
        <taxon>Bacilli</taxon>
        <taxon>Lactobacillales</taxon>
        <taxon>Lactobacillaceae</taxon>
        <taxon>Paucilactobacillus</taxon>
    </lineage>
</organism>
<dbReference type="Pfam" id="PF02481">
    <property type="entry name" value="DNA_processg_A"/>
    <property type="match status" value="1"/>
</dbReference>
<dbReference type="RefSeq" id="WP_150204000.1">
    <property type="nucleotide sequence ID" value="NZ_CP043939.1"/>
</dbReference>
<dbReference type="GO" id="GO:0009294">
    <property type="term" value="P:DNA-mediated transformation"/>
    <property type="evidence" value="ECO:0007669"/>
    <property type="project" value="InterPro"/>
</dbReference>
<dbReference type="NCBIfam" id="TIGR00732">
    <property type="entry name" value="dprA"/>
    <property type="match status" value="1"/>
</dbReference>
<dbReference type="OrthoDB" id="9785707at2"/>
<dbReference type="Proteomes" id="UP000325295">
    <property type="component" value="Chromosome"/>
</dbReference>
<dbReference type="InterPro" id="IPR057666">
    <property type="entry name" value="DrpA_SLOG"/>
</dbReference>
<dbReference type="KEGG" id="lnn:F0161_05895"/>
<accession>A0A5P1X0M4</accession>
<dbReference type="PANTHER" id="PTHR43022">
    <property type="entry name" value="PROTEIN SMF"/>
    <property type="match status" value="1"/>
</dbReference>
<reference evidence="3 4" key="1">
    <citation type="submission" date="2019-09" db="EMBL/GenBank/DDBJ databases">
        <title>Complete Genome Sequence of Lactobacillus nenjiangensis SH-Y15, isolated from sauerkraut.</title>
        <authorList>
            <person name="Yang H."/>
        </authorList>
    </citation>
    <scope>NUCLEOTIDE SEQUENCE [LARGE SCALE GENOMIC DNA]</scope>
    <source>
        <strain evidence="3 4">SH-Y15</strain>
    </source>
</reference>
<proteinExistence type="inferred from homology"/>
<sequence>MLKKLFLLKVHLCKGIGLMTEQKIFTAFQFNDYQTNILECCQLAGLTAATTEKILINWNLPELSDNVKRHWFECKFISILDEDYPAQLKEIYCPPIILFYRGKKELFSTKMLGVVGARQSTNYGKKVLLELMPTMIENSITIVSGLATGIDGISHQVALKYGGSTIGVIGTGLDQVYPRNHHELQSQMETHGLVISEYPLGTQPYRSHFPERNRIISGLSETLLVIEAKIKSGSLITANLALQENRNVCAIPGRIDEQLSAGCNELIAAGAKPILTAKDILNEFLI</sequence>
<protein>
    <submittedName>
        <fullName evidence="3">DNA-protecting protein DprA</fullName>
    </submittedName>
</protein>
<gene>
    <name evidence="3" type="primary">dprA</name>
    <name evidence="3" type="ORF">F0161_05895</name>
</gene>
<dbReference type="SUPFAM" id="SSF102405">
    <property type="entry name" value="MCP/YpsA-like"/>
    <property type="match status" value="1"/>
</dbReference>
<evidence type="ECO:0000259" key="2">
    <source>
        <dbReference type="Pfam" id="PF02481"/>
    </source>
</evidence>
<dbReference type="InterPro" id="IPR003488">
    <property type="entry name" value="DprA"/>
</dbReference>
<dbReference type="EMBL" id="CP043939">
    <property type="protein sequence ID" value="QER67432.1"/>
    <property type="molecule type" value="Genomic_DNA"/>
</dbReference>
<keyword evidence="4" id="KW-1185">Reference proteome</keyword>
<dbReference type="Gene3D" id="3.40.50.450">
    <property type="match status" value="1"/>
</dbReference>
<feature type="domain" description="Smf/DprA SLOG" evidence="2">
    <location>
        <begin position="75"/>
        <end position="284"/>
    </location>
</feature>
<evidence type="ECO:0000256" key="1">
    <source>
        <dbReference type="ARBA" id="ARBA00006525"/>
    </source>
</evidence>
<comment type="similarity">
    <text evidence="1">Belongs to the DprA/Smf family.</text>
</comment>
<evidence type="ECO:0000313" key="4">
    <source>
        <dbReference type="Proteomes" id="UP000325295"/>
    </source>
</evidence>
<dbReference type="AlphaFoldDB" id="A0A5P1X0M4"/>
<evidence type="ECO:0000313" key="3">
    <source>
        <dbReference type="EMBL" id="QER67432.1"/>
    </source>
</evidence>
<dbReference type="PANTHER" id="PTHR43022:SF1">
    <property type="entry name" value="PROTEIN SMF"/>
    <property type="match status" value="1"/>
</dbReference>